<dbReference type="GO" id="GO:0003700">
    <property type="term" value="F:DNA-binding transcription factor activity"/>
    <property type="evidence" value="ECO:0007669"/>
    <property type="project" value="InterPro"/>
</dbReference>
<evidence type="ECO:0000313" key="7">
    <source>
        <dbReference type="Proteomes" id="UP000215405"/>
    </source>
</evidence>
<accession>A0A231V3Q6</accession>
<dbReference type="EMBL" id="NBYO01000001">
    <property type="protein sequence ID" value="OXT02815.1"/>
    <property type="molecule type" value="Genomic_DNA"/>
</dbReference>
<dbReference type="Pfam" id="PF03466">
    <property type="entry name" value="LysR_substrate"/>
    <property type="match status" value="1"/>
</dbReference>
<dbReference type="InterPro" id="IPR036390">
    <property type="entry name" value="WH_DNA-bd_sf"/>
</dbReference>
<gene>
    <name evidence="6" type="ORF">B7H23_08120</name>
</gene>
<organism evidence="6 7">
    <name type="scientific">Notoacmeibacter marinus</name>
    <dbReference type="NCBI Taxonomy" id="1876515"/>
    <lineage>
        <taxon>Bacteria</taxon>
        <taxon>Pseudomonadati</taxon>
        <taxon>Pseudomonadota</taxon>
        <taxon>Alphaproteobacteria</taxon>
        <taxon>Hyphomicrobiales</taxon>
        <taxon>Notoacmeibacteraceae</taxon>
        <taxon>Notoacmeibacter</taxon>
    </lineage>
</organism>
<dbReference type="PANTHER" id="PTHR30537:SF26">
    <property type="entry name" value="GLYCINE CLEAVAGE SYSTEM TRANSCRIPTIONAL ACTIVATOR"/>
    <property type="match status" value="1"/>
</dbReference>
<protein>
    <submittedName>
        <fullName evidence="6">Transcriptional regulator</fullName>
    </submittedName>
</protein>
<dbReference type="GO" id="GO:0006351">
    <property type="term" value="P:DNA-templated transcription"/>
    <property type="evidence" value="ECO:0007669"/>
    <property type="project" value="TreeGrafter"/>
</dbReference>
<evidence type="ECO:0000256" key="4">
    <source>
        <dbReference type="ARBA" id="ARBA00023163"/>
    </source>
</evidence>
<dbReference type="Proteomes" id="UP000215405">
    <property type="component" value="Unassembled WGS sequence"/>
</dbReference>
<dbReference type="InterPro" id="IPR036388">
    <property type="entry name" value="WH-like_DNA-bd_sf"/>
</dbReference>
<dbReference type="PRINTS" id="PR00039">
    <property type="entry name" value="HTHLYSR"/>
</dbReference>
<dbReference type="PROSITE" id="PS50931">
    <property type="entry name" value="HTH_LYSR"/>
    <property type="match status" value="1"/>
</dbReference>
<comment type="caution">
    <text evidence="6">The sequence shown here is derived from an EMBL/GenBank/DDBJ whole genome shotgun (WGS) entry which is preliminary data.</text>
</comment>
<dbReference type="RefSeq" id="WP_094076761.1">
    <property type="nucleotide sequence ID" value="NZ_NBYO01000001.1"/>
</dbReference>
<reference evidence="7" key="1">
    <citation type="journal article" date="2017" name="Int. J. Syst. Evol. Microbiol.">
        <title>Notoacmeibacter marinus gen. nov., sp. nov., isolated from the gut of a limpet and proposal of Notoacmeibacteraceae fam. nov. in the order Rhizobiales of the class Alphaproteobacteria.</title>
        <authorList>
            <person name="Huang Z."/>
            <person name="Guo F."/>
            <person name="Lai Q."/>
        </authorList>
    </citation>
    <scope>NUCLEOTIDE SEQUENCE [LARGE SCALE GENOMIC DNA]</scope>
    <source>
        <strain evidence="7">XMTR2A4</strain>
    </source>
</reference>
<comment type="similarity">
    <text evidence="1">Belongs to the LysR transcriptional regulatory family.</text>
</comment>
<keyword evidence="7" id="KW-1185">Reference proteome</keyword>
<proteinExistence type="inferred from homology"/>
<keyword evidence="2" id="KW-0805">Transcription regulation</keyword>
<keyword evidence="4" id="KW-0804">Transcription</keyword>
<keyword evidence="3" id="KW-0238">DNA-binding</keyword>
<evidence type="ECO:0000259" key="5">
    <source>
        <dbReference type="PROSITE" id="PS50931"/>
    </source>
</evidence>
<dbReference type="GO" id="GO:0043565">
    <property type="term" value="F:sequence-specific DNA binding"/>
    <property type="evidence" value="ECO:0007669"/>
    <property type="project" value="TreeGrafter"/>
</dbReference>
<dbReference type="Pfam" id="PF00126">
    <property type="entry name" value="HTH_1"/>
    <property type="match status" value="1"/>
</dbReference>
<dbReference type="PANTHER" id="PTHR30537">
    <property type="entry name" value="HTH-TYPE TRANSCRIPTIONAL REGULATOR"/>
    <property type="match status" value="1"/>
</dbReference>
<dbReference type="InterPro" id="IPR000847">
    <property type="entry name" value="LysR_HTH_N"/>
</dbReference>
<dbReference type="InterPro" id="IPR005119">
    <property type="entry name" value="LysR_subst-bd"/>
</dbReference>
<dbReference type="FunFam" id="1.10.10.10:FF:000001">
    <property type="entry name" value="LysR family transcriptional regulator"/>
    <property type="match status" value="1"/>
</dbReference>
<name>A0A231V3Q6_9HYPH</name>
<feature type="domain" description="HTH lysR-type" evidence="5">
    <location>
        <begin position="8"/>
        <end position="65"/>
    </location>
</feature>
<evidence type="ECO:0000256" key="1">
    <source>
        <dbReference type="ARBA" id="ARBA00009437"/>
    </source>
</evidence>
<dbReference type="AlphaFoldDB" id="A0A231V3Q6"/>
<dbReference type="SUPFAM" id="SSF53850">
    <property type="entry name" value="Periplasmic binding protein-like II"/>
    <property type="match status" value="1"/>
</dbReference>
<evidence type="ECO:0000313" key="6">
    <source>
        <dbReference type="EMBL" id="OXT02815.1"/>
    </source>
</evidence>
<dbReference type="Gene3D" id="3.40.190.10">
    <property type="entry name" value="Periplasmic binding protein-like II"/>
    <property type="match status" value="2"/>
</dbReference>
<dbReference type="Gene3D" id="1.10.10.10">
    <property type="entry name" value="Winged helix-like DNA-binding domain superfamily/Winged helix DNA-binding domain"/>
    <property type="match status" value="1"/>
</dbReference>
<evidence type="ECO:0000256" key="2">
    <source>
        <dbReference type="ARBA" id="ARBA00023015"/>
    </source>
</evidence>
<dbReference type="InterPro" id="IPR058163">
    <property type="entry name" value="LysR-type_TF_proteobact-type"/>
</dbReference>
<dbReference type="SUPFAM" id="SSF46785">
    <property type="entry name" value="Winged helix' DNA-binding domain"/>
    <property type="match status" value="1"/>
</dbReference>
<sequence>MQSALPLPSLATLRCFDAAARHQSFTAAAEELGLTQGAVSRHVKELEEQIGAALFRREGRGVRLTDAGRSLAGRLYLDLERLRHTIGNAVAAGSSREILSIAVLPTFGARWLIPRLKHFRAERSDLELVVHSRSEPFDLEESRIDLAIHFGTDDWPGMQLTPLCQEELVAVAAPDLVRRFELHEPARLFDVPLLHLTSRPMLWEAFRQTLKGTTGSGRTGSYFDQFSLIIAAASAGLGAAILPIYLIEEELAAGALVELTSVPDAYGRSYYIATPAGLNKPLTMQFTNWLRRQVGQSRLSRIAADTPGNRISNPGT</sequence>
<evidence type="ECO:0000256" key="3">
    <source>
        <dbReference type="ARBA" id="ARBA00023125"/>
    </source>
</evidence>